<proteinExistence type="predicted"/>
<sequence>MPPSIQIVKNFVPANANARNVRMARMLRRFISAAKKTIRRPDRKTSRSLNPQSLEAYEIQVLKMLTAIPLAEETAKQPYRMKFHILEIQSLDAYELPMLRMLKMLGAIGAADTIRLLDRTKSHLLKPRWR</sequence>
<accession>A0ABR4BDX8</accession>
<keyword evidence="2" id="KW-1185">Reference proteome</keyword>
<organism evidence="1 2">
    <name type="scientific">Lepraria finkii</name>
    <dbReference type="NCBI Taxonomy" id="1340010"/>
    <lineage>
        <taxon>Eukaryota</taxon>
        <taxon>Fungi</taxon>
        <taxon>Dikarya</taxon>
        <taxon>Ascomycota</taxon>
        <taxon>Pezizomycotina</taxon>
        <taxon>Lecanoromycetes</taxon>
        <taxon>OSLEUM clade</taxon>
        <taxon>Lecanoromycetidae</taxon>
        <taxon>Lecanorales</taxon>
        <taxon>Lecanorineae</taxon>
        <taxon>Stereocaulaceae</taxon>
        <taxon>Lepraria</taxon>
    </lineage>
</organism>
<dbReference type="EMBL" id="JBHFEH010000009">
    <property type="protein sequence ID" value="KAL2056053.1"/>
    <property type="molecule type" value="Genomic_DNA"/>
</dbReference>
<protein>
    <submittedName>
        <fullName evidence="1">Uncharacterized protein</fullName>
    </submittedName>
</protein>
<name>A0ABR4BDX8_9LECA</name>
<gene>
    <name evidence="1" type="ORF">ABVK25_003695</name>
</gene>
<evidence type="ECO:0000313" key="2">
    <source>
        <dbReference type="Proteomes" id="UP001590951"/>
    </source>
</evidence>
<comment type="caution">
    <text evidence="1">The sequence shown here is derived from an EMBL/GenBank/DDBJ whole genome shotgun (WGS) entry which is preliminary data.</text>
</comment>
<evidence type="ECO:0000313" key="1">
    <source>
        <dbReference type="EMBL" id="KAL2056053.1"/>
    </source>
</evidence>
<dbReference type="Proteomes" id="UP001590951">
    <property type="component" value="Unassembled WGS sequence"/>
</dbReference>
<reference evidence="1 2" key="1">
    <citation type="submission" date="2024-09" db="EMBL/GenBank/DDBJ databases">
        <title>Rethinking Asexuality: The Enigmatic Case of Functional Sexual Genes in Lepraria (Stereocaulaceae).</title>
        <authorList>
            <person name="Doellman M."/>
            <person name="Sun Y."/>
            <person name="Barcenas-Pena A."/>
            <person name="Lumbsch H.T."/>
            <person name="Grewe F."/>
        </authorList>
    </citation>
    <scope>NUCLEOTIDE SEQUENCE [LARGE SCALE GENOMIC DNA]</scope>
    <source>
        <strain evidence="1 2">Grewe 0041</strain>
    </source>
</reference>